<evidence type="ECO:0000256" key="2">
    <source>
        <dbReference type="SAM" id="Phobius"/>
    </source>
</evidence>
<dbReference type="InterPro" id="IPR052373">
    <property type="entry name" value="Gamma-glu_amide_hydrolase"/>
</dbReference>
<dbReference type="Proteomes" id="UP000830671">
    <property type="component" value="Chromosome 8"/>
</dbReference>
<organism evidence="4 5">
    <name type="scientific">Colletotrichum lupini</name>
    <dbReference type="NCBI Taxonomy" id="145971"/>
    <lineage>
        <taxon>Eukaryota</taxon>
        <taxon>Fungi</taxon>
        <taxon>Dikarya</taxon>
        <taxon>Ascomycota</taxon>
        <taxon>Pezizomycotina</taxon>
        <taxon>Sordariomycetes</taxon>
        <taxon>Hypocreomycetidae</taxon>
        <taxon>Glomerellales</taxon>
        <taxon>Glomerellaceae</taxon>
        <taxon>Colletotrichum</taxon>
        <taxon>Colletotrichum acutatum species complex</taxon>
    </lineage>
</organism>
<feature type="transmembrane region" description="Helical" evidence="2">
    <location>
        <begin position="1011"/>
        <end position="1034"/>
    </location>
</feature>
<sequence length="1143" mass="125294">MRGRNQAHSQASFEPKSHQNVAHLAAPPAKHAALNVFGQTPEGTTIMVCRRFYVSFPNAVGEPWGALAEAVRKRTLKAVTSVTPLVNVGAFCFRSDVRYDRATNNRESLLGSIDTNKNSPSVMCRWFAYLGDEAQLLEDLVIRPRHAIVKQAWLFMMISVVDEHFLPAGHSTVEPFLGELQVAPLAANDAGSPNPLTNMDGFGLGWYTSTECEFNPYIDPKWPESLRPVVYKNTRPPLNDLVLKSIVRGTSSNAVLAHIRAAPGLTPVVETNCHPFAFGRHLFAHNGILGSFPRICTAILQYLPLRYQQAVVGTTDAEHIAAVYFFILCGKDGDWESVYDAGEMATAMRETIIILEKLQTEFGPPSREANTLNLVVMSGSSLVAVRYASPEGLEPPSLYYSTTAGATLNRKYKGFPSDVSDSADGGDGDAEDDGRLEKKKHGEHVVVASEPSTFNQGEWELIKPSQMVVSELGTGVTYEGHVFDGGCKAAFGLAFGRLIMGWDFQTSYTCNAAFGSSVPCLELESYPQGASIFHYCNSHGYAQLFPDRFFSRPLCLVVLPSSWCLHVRIRVAKGERKELCLVSVPHHGRSVDLQTWLPRVDWRHWRGTPAGSLPGANNTTASPLCNVAACEKDRNIISAKKQEVRIRPALELPMGGGEDGKKGPRFRRIQPCPDRGELKEKEEGSCSCCVNNTHLLVSFFLVSFVTAVLRCFSLLSSIETQPSSRFFSSIWPPFQPQLVRLLQTRQQLRPSLGHLRVDHRFDSVSEFAHYAYDLRLPGIMRDRTLFIVLLYLAFGLLVNATESENDDYDQCYFDAGYVGDACVNEACWNHDSGVTYQYGCNDPNYADTICPLKGDLDPAKSPWIGLVRCDTENEGILKYWACNHPDTCGENCPTEPERPQVTQSVWPWKPQALPPNKDCKDLGRRVLAMYAPATIPSTGGVPLAYTAPANKPSLSMPPLQSSGTTTSLASSTTPTSISDTGTSVVNITSPTAATPTSVDSETSSSTLGTGAIAGIAVSSAFLIGSALFVAFMLLRRRRSRHGPVLNTHEIETYDHEQTVPAELPDEKHNLINPYTPSTASDAGQGRPVSDMTLSMFSPSPLSTPRTPGSPYYYHGVGQAPSELADQPRAIHEMPAINERVEMP</sequence>
<feature type="region of interest" description="Disordered" evidence="1">
    <location>
        <begin position="1"/>
        <end position="20"/>
    </location>
</feature>
<dbReference type="GO" id="GO:0006751">
    <property type="term" value="P:glutathione catabolic process"/>
    <property type="evidence" value="ECO:0007669"/>
    <property type="project" value="TreeGrafter"/>
</dbReference>
<dbReference type="SUPFAM" id="SSF56235">
    <property type="entry name" value="N-terminal nucleophile aminohydrolases (Ntn hydrolases)"/>
    <property type="match status" value="1"/>
</dbReference>
<feature type="transmembrane region" description="Helical" evidence="2">
    <location>
        <begin position="784"/>
        <end position="801"/>
    </location>
</feature>
<dbReference type="PANTHER" id="PTHR43187:SF1">
    <property type="entry name" value="GLUTAMINE AMIDOTRANSFERASE DUG3-RELATED"/>
    <property type="match status" value="1"/>
</dbReference>
<dbReference type="GO" id="GO:0008242">
    <property type="term" value="F:omega peptidase activity"/>
    <property type="evidence" value="ECO:0007669"/>
    <property type="project" value="TreeGrafter"/>
</dbReference>
<feature type="region of interest" description="Disordered" evidence="1">
    <location>
        <begin position="952"/>
        <end position="1004"/>
    </location>
</feature>
<dbReference type="GO" id="GO:0005737">
    <property type="term" value="C:cytoplasm"/>
    <property type="evidence" value="ECO:0007669"/>
    <property type="project" value="TreeGrafter"/>
</dbReference>
<dbReference type="Gene3D" id="3.60.20.10">
    <property type="entry name" value="Glutamine Phosphoribosylpyrophosphate, subunit 1, domain 1"/>
    <property type="match status" value="1"/>
</dbReference>
<gene>
    <name evidence="4" type="ORF">CLUP02_15748</name>
</gene>
<proteinExistence type="predicted"/>
<protein>
    <submittedName>
        <fullName evidence="4">Glutamine amidotransferase class-II</fullName>
    </submittedName>
</protein>
<dbReference type="RefSeq" id="XP_049151819.1">
    <property type="nucleotide sequence ID" value="XM_049294672.1"/>
</dbReference>
<accession>A0A9Q8WNK7</accession>
<dbReference type="GeneID" id="73349682"/>
<keyword evidence="2" id="KW-0812">Transmembrane</keyword>
<dbReference type="AlphaFoldDB" id="A0A9Q8WNK7"/>
<feature type="compositionally biased region" description="Polar residues" evidence="1">
    <location>
        <begin position="979"/>
        <end position="1004"/>
    </location>
</feature>
<keyword evidence="2" id="KW-0472">Membrane</keyword>
<dbReference type="CDD" id="cd01908">
    <property type="entry name" value="YafJ"/>
    <property type="match status" value="1"/>
</dbReference>
<dbReference type="GO" id="GO:0061672">
    <property type="term" value="C:glutathione hydrolase complex"/>
    <property type="evidence" value="ECO:0007669"/>
    <property type="project" value="TreeGrafter"/>
</dbReference>
<feature type="compositionally biased region" description="Acidic residues" evidence="1">
    <location>
        <begin position="424"/>
        <end position="434"/>
    </location>
</feature>
<evidence type="ECO:0000259" key="3">
    <source>
        <dbReference type="PROSITE" id="PS51278"/>
    </source>
</evidence>
<dbReference type="InterPro" id="IPR017932">
    <property type="entry name" value="GATase_2_dom"/>
</dbReference>
<keyword evidence="5" id="KW-1185">Reference proteome</keyword>
<feature type="domain" description="Glutamine amidotransferase type-2" evidence="3">
    <location>
        <begin position="1"/>
        <end position="481"/>
    </location>
</feature>
<feature type="compositionally biased region" description="Polar residues" evidence="1">
    <location>
        <begin position="1"/>
        <end position="12"/>
    </location>
</feature>
<evidence type="ECO:0000313" key="5">
    <source>
        <dbReference type="Proteomes" id="UP000830671"/>
    </source>
</evidence>
<keyword evidence="4" id="KW-0315">Glutamine amidotransferase</keyword>
<dbReference type="PANTHER" id="PTHR43187">
    <property type="entry name" value="GLUTAMINE AMIDOTRANSFERASE DUG3-RELATED"/>
    <property type="match status" value="1"/>
</dbReference>
<evidence type="ECO:0000313" key="4">
    <source>
        <dbReference type="EMBL" id="UQC90218.1"/>
    </source>
</evidence>
<dbReference type="InterPro" id="IPR029055">
    <property type="entry name" value="Ntn_hydrolases_N"/>
</dbReference>
<dbReference type="PROSITE" id="PS51278">
    <property type="entry name" value="GATASE_TYPE_2"/>
    <property type="match status" value="1"/>
</dbReference>
<feature type="compositionally biased region" description="Low complexity" evidence="1">
    <location>
        <begin position="961"/>
        <end position="978"/>
    </location>
</feature>
<name>A0A9Q8WNK7_9PEZI</name>
<keyword evidence="2" id="KW-1133">Transmembrane helix</keyword>
<dbReference type="EMBL" id="CP019480">
    <property type="protein sequence ID" value="UQC90218.1"/>
    <property type="molecule type" value="Genomic_DNA"/>
</dbReference>
<feature type="region of interest" description="Disordered" evidence="1">
    <location>
        <begin position="418"/>
        <end position="442"/>
    </location>
</feature>
<reference evidence="4" key="1">
    <citation type="journal article" date="2021" name="Mol. Plant Microbe Interact.">
        <title>Complete Genome Sequence of the Plant-Pathogenic Fungus Colletotrichum lupini.</title>
        <authorList>
            <person name="Baroncelli R."/>
            <person name="Pensec F."/>
            <person name="Da Lio D."/>
            <person name="Boufleur T."/>
            <person name="Vicente I."/>
            <person name="Sarrocco S."/>
            <person name="Picot A."/>
            <person name="Baraldi E."/>
            <person name="Sukno S."/>
            <person name="Thon M."/>
            <person name="Le Floch G."/>
        </authorList>
    </citation>
    <scope>NUCLEOTIDE SEQUENCE</scope>
    <source>
        <strain evidence="4">IMI 504893</strain>
    </source>
</reference>
<evidence type="ECO:0000256" key="1">
    <source>
        <dbReference type="SAM" id="MobiDB-lite"/>
    </source>
</evidence>
<dbReference type="KEGG" id="clup:CLUP02_15748"/>